<dbReference type="InterPro" id="IPR017452">
    <property type="entry name" value="GPCR_Rhodpsn_7TM"/>
</dbReference>
<feature type="transmembrane region" description="Helical" evidence="7">
    <location>
        <begin position="458"/>
        <end position="477"/>
    </location>
</feature>
<feature type="transmembrane region" description="Helical" evidence="7">
    <location>
        <begin position="349"/>
        <end position="374"/>
    </location>
</feature>
<feature type="transmembrane region" description="Helical" evidence="7">
    <location>
        <begin position="176"/>
        <end position="197"/>
    </location>
</feature>
<dbReference type="PANTHER" id="PTHR22750">
    <property type="entry name" value="G-PROTEIN COUPLED RECEPTOR"/>
    <property type="match status" value="1"/>
</dbReference>
<feature type="transmembrane region" description="Helical" evidence="7">
    <location>
        <begin position="860"/>
        <end position="881"/>
    </location>
</feature>
<feature type="transmembrane region" description="Helical" evidence="7">
    <location>
        <begin position="310"/>
        <end position="337"/>
    </location>
</feature>
<feature type="domain" description="G-protein coupled receptors family 1 profile" evidence="8">
    <location>
        <begin position="639"/>
        <end position="879"/>
    </location>
</feature>
<keyword evidence="3 6" id="KW-0812">Transmembrane</keyword>
<evidence type="ECO:0000256" key="2">
    <source>
        <dbReference type="ARBA" id="ARBA00022475"/>
    </source>
</evidence>
<feature type="transmembrane region" description="Helical" evidence="7">
    <location>
        <begin position="696"/>
        <end position="720"/>
    </location>
</feature>
<proteinExistence type="inferred from homology"/>
<keyword evidence="5 7" id="KW-0472">Membrane</keyword>
<dbReference type="AlphaFoldDB" id="A0AAU9WBT5"/>
<dbReference type="GO" id="GO:0004930">
    <property type="term" value="F:G protein-coupled receptor activity"/>
    <property type="evidence" value="ECO:0007669"/>
    <property type="project" value="UniProtKB-KW"/>
</dbReference>
<feature type="transmembrane region" description="Helical" evidence="7">
    <location>
        <begin position="386"/>
        <end position="410"/>
    </location>
</feature>
<keyword evidence="6" id="KW-0675">Receptor</keyword>
<comment type="similarity">
    <text evidence="6">Belongs to the G-protein coupled receptor 1 family.</text>
</comment>
<keyword evidence="2" id="KW-1003">Cell membrane</keyword>
<feature type="transmembrane region" description="Helical" evidence="7">
    <location>
        <begin position="431"/>
        <end position="452"/>
    </location>
</feature>
<dbReference type="EMBL" id="CALNXJ010000010">
    <property type="protein sequence ID" value="CAH3106372.1"/>
    <property type="molecule type" value="Genomic_DNA"/>
</dbReference>
<evidence type="ECO:0000256" key="7">
    <source>
        <dbReference type="SAM" id="Phobius"/>
    </source>
</evidence>
<feature type="domain" description="G-protein coupled receptors family 1 profile" evidence="8">
    <location>
        <begin position="329"/>
        <end position="569"/>
    </location>
</feature>
<dbReference type="Pfam" id="PF00001">
    <property type="entry name" value="7tm_1"/>
    <property type="match status" value="3"/>
</dbReference>
<feature type="transmembrane region" description="Helical" evidence="7">
    <location>
        <begin position="229"/>
        <end position="250"/>
    </location>
</feature>
<evidence type="ECO:0000256" key="6">
    <source>
        <dbReference type="RuleBase" id="RU000688"/>
    </source>
</evidence>
<feature type="transmembrane region" description="Helical" evidence="7">
    <location>
        <begin position="770"/>
        <end position="789"/>
    </location>
</feature>
<dbReference type="PROSITE" id="PS50262">
    <property type="entry name" value="G_PROTEIN_RECEP_F1_2"/>
    <property type="match status" value="3"/>
</dbReference>
<accession>A0AAU9WBT5</accession>
<feature type="transmembrane region" description="Helical" evidence="7">
    <location>
        <begin position="24"/>
        <end position="51"/>
    </location>
</feature>
<keyword evidence="6" id="KW-0297">G-protein coupled receptor</keyword>
<keyword evidence="10" id="KW-1185">Reference proteome</keyword>
<gene>
    <name evidence="9" type="ORF">PMEA_00001492</name>
</gene>
<feature type="transmembrane region" description="Helical" evidence="7">
    <location>
        <begin position="550"/>
        <end position="571"/>
    </location>
</feature>
<dbReference type="Proteomes" id="UP001159428">
    <property type="component" value="Unassembled WGS sequence"/>
</dbReference>
<feature type="transmembrane region" description="Helical" evidence="7">
    <location>
        <begin position="63"/>
        <end position="83"/>
    </location>
</feature>
<comment type="subcellular location">
    <subcellularLocation>
        <location evidence="1">Cell membrane</location>
        <topology evidence="1">Multi-pass membrane protein</topology>
    </subcellularLocation>
</comment>
<keyword evidence="4 7" id="KW-1133">Transmembrane helix</keyword>
<dbReference type="InterPro" id="IPR000276">
    <property type="entry name" value="GPCR_Rhodpsn"/>
</dbReference>
<feature type="transmembrane region" description="Helical" evidence="7">
    <location>
        <begin position="659"/>
        <end position="676"/>
    </location>
</feature>
<dbReference type="GO" id="GO:0005886">
    <property type="term" value="C:plasma membrane"/>
    <property type="evidence" value="ECO:0007669"/>
    <property type="project" value="UniProtKB-SubCell"/>
</dbReference>
<name>A0AAU9WBT5_9CNID</name>
<feature type="transmembrane region" description="Helical" evidence="7">
    <location>
        <begin position="741"/>
        <end position="764"/>
    </location>
</feature>
<evidence type="ECO:0000259" key="8">
    <source>
        <dbReference type="PROSITE" id="PS50262"/>
    </source>
</evidence>
<evidence type="ECO:0000313" key="9">
    <source>
        <dbReference type="EMBL" id="CAH3106372.1"/>
    </source>
</evidence>
<evidence type="ECO:0000313" key="10">
    <source>
        <dbReference type="Proteomes" id="UP001159428"/>
    </source>
</evidence>
<comment type="caution">
    <text evidence="9">The sequence shown here is derived from an EMBL/GenBank/DDBJ whole genome shotgun (WGS) entry which is preliminary data.</text>
</comment>
<feature type="transmembrane region" description="Helical" evidence="7">
    <location>
        <begin position="621"/>
        <end position="647"/>
    </location>
</feature>
<feature type="domain" description="G-protein coupled receptors family 1 profile" evidence="8">
    <location>
        <begin position="43"/>
        <end position="283"/>
    </location>
</feature>
<reference evidence="9 10" key="1">
    <citation type="submission" date="2022-05" db="EMBL/GenBank/DDBJ databases">
        <authorList>
            <consortium name="Genoscope - CEA"/>
            <person name="William W."/>
        </authorList>
    </citation>
    <scope>NUCLEOTIDE SEQUENCE [LARGE SCALE GENOMIC DNA]</scope>
</reference>
<protein>
    <recommendedName>
        <fullName evidence="8">G-protein coupled receptors family 1 profile domain-containing protein</fullName>
    </recommendedName>
</protein>
<keyword evidence="6" id="KW-0807">Transducer</keyword>
<evidence type="ECO:0000256" key="1">
    <source>
        <dbReference type="ARBA" id="ARBA00004651"/>
    </source>
</evidence>
<dbReference type="PRINTS" id="PR00237">
    <property type="entry name" value="GPCRRHODOPSN"/>
</dbReference>
<evidence type="ECO:0000256" key="5">
    <source>
        <dbReference type="ARBA" id="ARBA00023136"/>
    </source>
</evidence>
<dbReference type="PROSITE" id="PS00237">
    <property type="entry name" value="G_PROTEIN_RECEP_F1_1"/>
    <property type="match status" value="2"/>
</dbReference>
<evidence type="ECO:0000256" key="4">
    <source>
        <dbReference type="ARBA" id="ARBA00022989"/>
    </source>
</evidence>
<dbReference type="SUPFAM" id="SSF81321">
    <property type="entry name" value="Family A G protein-coupled receptor-like"/>
    <property type="match status" value="3"/>
</dbReference>
<organism evidence="9 10">
    <name type="scientific">Pocillopora meandrina</name>
    <dbReference type="NCBI Taxonomy" id="46732"/>
    <lineage>
        <taxon>Eukaryota</taxon>
        <taxon>Metazoa</taxon>
        <taxon>Cnidaria</taxon>
        <taxon>Anthozoa</taxon>
        <taxon>Hexacorallia</taxon>
        <taxon>Scleractinia</taxon>
        <taxon>Astrocoeniina</taxon>
        <taxon>Pocilloporidae</taxon>
        <taxon>Pocillopora</taxon>
    </lineage>
</organism>
<feature type="transmembrane region" description="Helical" evidence="7">
    <location>
        <begin position="145"/>
        <end position="164"/>
    </location>
</feature>
<dbReference type="Gene3D" id="1.20.1070.10">
    <property type="entry name" value="Rhodopsin 7-helix transmembrane proteins"/>
    <property type="match status" value="3"/>
</dbReference>
<sequence>MNVLFCDDILQFFPSYSDFKDRRWILIAGCIFNNFLTYTAIMLNIVTLYAVRKSSSVPKTLRTLMLSLAVSDVVVGVFVQPLFASFMVTWLQMNNPSCGAYNMMGSAIRSLLMSSHLSVMALSVDRFLALHLHLRYKELVTHRRVVAVVISIWVFCTLLSPMMHWVSTSTRSLTKVVFLLIPFLLMILINIRIHFIVRRHKFQIQSLQLQEAGQCSEVKRLAVSLKSAVCILYVYLIFLVSYFPSFSLMLTMKINGPNSTIRSLNVFTLILLFLNSTLNPLIYCWKMRHIRHSVINILRNMPWKRNHCRWILIAGCIFNNFSAYTAIMLYIVTLYAVRKSSSVPKTLRTLMLSLAVSDVVVGVFVQPLFTSFLVTWLQMNNPSCSIYYLMAGVIRTLVNVSLLSVVAIGVDRFLAIHLHLRYKELVTHRRVVAVVMSIWVFCTFFSLTMFWFPVGTVPMINAVISTIGFLLSILINIRINFIVRRHKFQIQSLQLQEVSQCSEVKRLAVSLKSAGCILYVYLIFSVLYLPLLSSILAIKINGPNSTIRSLNVLALILVFLNSTLNPLIYCWKMRHIRHSVINILRKMPWKRNRSVSMNVLYCDDFLQFLPSYSDFKDCRWILVAGIISNNFLTYTAIMLNIVTLYAIRKSSSVPKTLRTLMLSLAVSDVCVGVFIQPLYTSFLVTWLQMNNPSCSIYYLMAGVIRALVNVSLLSVVAISVDRFLAIHLHLRYKELVTHRRVVAVVISIWMVCTFFSLTMFWVSISTVPMINAVISIIGFLLGILINIRIHFIVRRHKFQIQSLQLQEAGQCSEVKRLAVSLKSAVCILYVHLMFLVSYFPFFPLMLAVKINGPNSTIRSLNVLTIILVFLNSTLNPLIYCWKMRHIRHNVIDILRNMPCKRNRTLNTFCRQ</sequence>
<feature type="transmembrane region" description="Helical" evidence="7">
    <location>
        <begin position="103"/>
        <end position="124"/>
    </location>
</feature>
<evidence type="ECO:0000256" key="3">
    <source>
        <dbReference type="ARBA" id="ARBA00022692"/>
    </source>
</evidence>
<feature type="transmembrane region" description="Helical" evidence="7">
    <location>
        <begin position="825"/>
        <end position="848"/>
    </location>
</feature>
<feature type="transmembrane region" description="Helical" evidence="7">
    <location>
        <begin position="516"/>
        <end position="538"/>
    </location>
</feature>